<dbReference type="Proteomes" id="UP000702209">
    <property type="component" value="Unassembled WGS sequence"/>
</dbReference>
<gene>
    <name evidence="1" type="ORF">IU459_32695</name>
</gene>
<evidence type="ECO:0000313" key="1">
    <source>
        <dbReference type="EMBL" id="MBF6302264.1"/>
    </source>
</evidence>
<dbReference type="RefSeq" id="WP_195133454.1">
    <property type="nucleotide sequence ID" value="NZ_JADLQX010000040.1"/>
</dbReference>
<protein>
    <submittedName>
        <fullName evidence="1">Uncharacterized protein</fullName>
    </submittedName>
</protein>
<proteinExistence type="predicted"/>
<reference evidence="1 2" key="1">
    <citation type="submission" date="2020-10" db="EMBL/GenBank/DDBJ databases">
        <title>Identification of Nocardia species via Next-generation sequencing and recognition of intraspecies genetic diversity.</title>
        <authorList>
            <person name="Li P."/>
            <person name="Li P."/>
            <person name="Lu B."/>
        </authorList>
    </citation>
    <scope>NUCLEOTIDE SEQUENCE [LARGE SCALE GENOMIC DNA]</scope>
    <source>
        <strain evidence="1 2">BJ06-0157</strain>
    </source>
</reference>
<organism evidence="1 2">
    <name type="scientific">Nocardia amamiensis</name>
    <dbReference type="NCBI Taxonomy" id="404578"/>
    <lineage>
        <taxon>Bacteria</taxon>
        <taxon>Bacillati</taxon>
        <taxon>Actinomycetota</taxon>
        <taxon>Actinomycetes</taxon>
        <taxon>Mycobacteriales</taxon>
        <taxon>Nocardiaceae</taxon>
        <taxon>Nocardia</taxon>
    </lineage>
</organism>
<sequence>MDITPTSGPCLLEHRPDTGLAPSRTICTDLRSALALAVQTTELGPPEVWPDEWPRESVKITCARADGSLPDPDLWVSGPTPHVYKQLLTWAADASVPDLVVALTGETHPSANDLRAAVADPIRLAAALRATHGHTWTEQQ</sequence>
<accession>A0ABS0D521</accession>
<name>A0ABS0D521_9NOCA</name>
<dbReference type="EMBL" id="JADLQX010000040">
    <property type="protein sequence ID" value="MBF6302264.1"/>
    <property type="molecule type" value="Genomic_DNA"/>
</dbReference>
<evidence type="ECO:0000313" key="2">
    <source>
        <dbReference type="Proteomes" id="UP000702209"/>
    </source>
</evidence>
<comment type="caution">
    <text evidence="1">The sequence shown here is derived from an EMBL/GenBank/DDBJ whole genome shotgun (WGS) entry which is preliminary data.</text>
</comment>
<keyword evidence="2" id="KW-1185">Reference proteome</keyword>